<dbReference type="NCBIfam" id="TIGR04056">
    <property type="entry name" value="OMP_RagA_SusC"/>
    <property type="match status" value="1"/>
</dbReference>
<dbReference type="Pfam" id="PF13715">
    <property type="entry name" value="CarbopepD_reg_2"/>
    <property type="match status" value="1"/>
</dbReference>
<keyword evidence="11" id="KW-1185">Reference proteome</keyword>
<gene>
    <name evidence="10" type="ORF">CLV57_3169</name>
</gene>
<dbReference type="InterPro" id="IPR037066">
    <property type="entry name" value="Plug_dom_sf"/>
</dbReference>
<dbReference type="PROSITE" id="PS52016">
    <property type="entry name" value="TONB_DEPENDENT_REC_3"/>
    <property type="match status" value="1"/>
</dbReference>
<comment type="subcellular location">
    <subcellularLocation>
        <location evidence="1 7">Cell outer membrane</location>
        <topology evidence="1 7">Multi-pass membrane protein</topology>
    </subcellularLocation>
</comment>
<evidence type="ECO:0000259" key="9">
    <source>
        <dbReference type="Pfam" id="PF07715"/>
    </source>
</evidence>
<dbReference type="Pfam" id="PF07715">
    <property type="entry name" value="Plug"/>
    <property type="match status" value="1"/>
</dbReference>
<proteinExistence type="inferred from homology"/>
<dbReference type="InterPro" id="IPR023996">
    <property type="entry name" value="TonB-dep_OMP_SusC/RagA"/>
</dbReference>
<dbReference type="InterPro" id="IPR012910">
    <property type="entry name" value="Plug_dom"/>
</dbReference>
<dbReference type="AlphaFoldDB" id="A0A2H9VNX7"/>
<dbReference type="EMBL" id="PGFJ01000002">
    <property type="protein sequence ID" value="PJJ80026.1"/>
    <property type="molecule type" value="Genomic_DNA"/>
</dbReference>
<dbReference type="FunFam" id="2.170.130.10:FF:000003">
    <property type="entry name" value="SusC/RagA family TonB-linked outer membrane protein"/>
    <property type="match status" value="1"/>
</dbReference>
<feature type="domain" description="TonB-dependent receptor plug" evidence="9">
    <location>
        <begin position="124"/>
        <end position="229"/>
    </location>
</feature>
<dbReference type="GO" id="GO:0009279">
    <property type="term" value="C:cell outer membrane"/>
    <property type="evidence" value="ECO:0007669"/>
    <property type="project" value="UniProtKB-SubCell"/>
</dbReference>
<evidence type="ECO:0000313" key="10">
    <source>
        <dbReference type="EMBL" id="PJJ80026.1"/>
    </source>
</evidence>
<dbReference type="Proteomes" id="UP000242687">
    <property type="component" value="Unassembled WGS sequence"/>
</dbReference>
<dbReference type="Gene3D" id="2.170.130.10">
    <property type="entry name" value="TonB-dependent receptor, plug domain"/>
    <property type="match status" value="1"/>
</dbReference>
<keyword evidence="8" id="KW-0732">Signal</keyword>
<sequence>MKYKRKRFLKIPCLLVLLVFSVFTAYSQGRITLTGTVFDATGQPLMGANVAVKADNQTKTVTDKDGKFTLSVTNPGVTLVVSYLSMVTQEIKANGAVPLKITLQDDNKMLSDVIIVGYGQQRKETLIGAVTQTNAKALERTGGVTNLGMALAGNLPGVTVSSSSGMPGAEDPQILIRAQTTWNYSAPLVMVDGVERPLSAIDIGSVETVSVLKDAAATAVYGVKGANGVILITTKTGSVGKAQIRARANTTVKTVSKLPAKYDSYDALSLKNRVSERELSTDYTLWPSNFTPGAILYKYRYPANADEWDRYPNTDWEKELFRDYAMAYGANVSISGGAKGVTYFASADYVSEGDLLKTFNNNKGYNSGYNYDRLNFRSNLDFDLTKTTKLSTKLFGSNGVRRFPWGKPNGNNNSATFAWTAAYRSAPDAMRPIYSDGTYGFFPNATFDVPNSIADLANAGQETNTSTQITTDFILNQDLRMITKGLKLRLSYSYDNTFSESGRGINDTNNPFQAKWINPITGAVQYSQTTDPNTQLDFYERVNWSAAAGSVDVGSTYRRLNYSAQLDYNRSFGKHDVGLTGVFMRERIAQGSVFPRFREDWVFRTTYKFASKYIVEANGAYNGSEQFGPNYRFAFFPSISAGWVISNEKFMKKLDFIQTLKLRGSYGKIGNDRQGGDQFSGRYLYRDQWTFSGNAPMGPLAQNSPYTFYSITQLGNPNIAWETVEKTNVGLDFGFLNGLVEGNLDVFRDIRSNIIIAGADRAIPKYFGQSAPNANLGKVQGTGFELELRFNFRLNNGLRLWANPSITHAVNKVLFRDDPELLPSNLKNAGYQLGQVKSYLSSGYLRSWDDVYGSAPRNANDQFKLPGDYNIIDYNGDGIVDRFDVAPYQYSGSPQNTYNLSLGIEWKGFSAFAQFYGVNNVTRTINFPTFDTYSASNTAYVEGTYWTKESGGNVPLPRWGALPEGVYATRYQYDGSYIRLRNAELAYTFSGPSMKKIGVKSFRVFVNGNNLALWTKMPDDRESNFSSGGGSLQGAYPTSKRYNLGIDVSF</sequence>
<dbReference type="OrthoDB" id="603589at2"/>
<organism evidence="10 11">
    <name type="scientific">Mucilaginibacter auburnensis</name>
    <dbReference type="NCBI Taxonomy" id="1457233"/>
    <lineage>
        <taxon>Bacteria</taxon>
        <taxon>Pseudomonadati</taxon>
        <taxon>Bacteroidota</taxon>
        <taxon>Sphingobacteriia</taxon>
        <taxon>Sphingobacteriales</taxon>
        <taxon>Sphingobacteriaceae</taxon>
        <taxon>Mucilaginibacter</taxon>
    </lineage>
</organism>
<evidence type="ECO:0000256" key="4">
    <source>
        <dbReference type="ARBA" id="ARBA00022692"/>
    </source>
</evidence>
<dbReference type="NCBIfam" id="TIGR04057">
    <property type="entry name" value="SusC_RagA_signa"/>
    <property type="match status" value="1"/>
</dbReference>
<evidence type="ECO:0000313" key="11">
    <source>
        <dbReference type="Proteomes" id="UP000242687"/>
    </source>
</evidence>
<accession>A0A2H9VNX7</accession>
<dbReference type="SUPFAM" id="SSF49464">
    <property type="entry name" value="Carboxypeptidase regulatory domain-like"/>
    <property type="match status" value="1"/>
</dbReference>
<feature type="signal peptide" evidence="8">
    <location>
        <begin position="1"/>
        <end position="27"/>
    </location>
</feature>
<name>A0A2H9VNX7_9SPHI</name>
<keyword evidence="2 7" id="KW-0813">Transport</keyword>
<reference evidence="10 11" key="1">
    <citation type="submission" date="2017-11" db="EMBL/GenBank/DDBJ databases">
        <title>Genomic Encyclopedia of Archaeal and Bacterial Type Strains, Phase II (KMG-II): From Individual Species to Whole Genera.</title>
        <authorList>
            <person name="Goeker M."/>
        </authorList>
    </citation>
    <scope>NUCLEOTIDE SEQUENCE [LARGE SCALE GENOMIC DNA]</scope>
    <source>
        <strain evidence="10 11">DSM 28175</strain>
    </source>
</reference>
<evidence type="ECO:0000256" key="2">
    <source>
        <dbReference type="ARBA" id="ARBA00022448"/>
    </source>
</evidence>
<evidence type="ECO:0000256" key="6">
    <source>
        <dbReference type="ARBA" id="ARBA00023237"/>
    </source>
</evidence>
<evidence type="ECO:0000256" key="1">
    <source>
        <dbReference type="ARBA" id="ARBA00004571"/>
    </source>
</evidence>
<keyword evidence="3 7" id="KW-1134">Transmembrane beta strand</keyword>
<dbReference type="InterPro" id="IPR039426">
    <property type="entry name" value="TonB-dep_rcpt-like"/>
</dbReference>
<evidence type="ECO:0000256" key="8">
    <source>
        <dbReference type="SAM" id="SignalP"/>
    </source>
</evidence>
<evidence type="ECO:0000256" key="3">
    <source>
        <dbReference type="ARBA" id="ARBA00022452"/>
    </source>
</evidence>
<comment type="caution">
    <text evidence="10">The sequence shown here is derived from an EMBL/GenBank/DDBJ whole genome shotgun (WGS) entry which is preliminary data.</text>
</comment>
<dbReference type="SUPFAM" id="SSF56935">
    <property type="entry name" value="Porins"/>
    <property type="match status" value="1"/>
</dbReference>
<dbReference type="InterPro" id="IPR023997">
    <property type="entry name" value="TonB-dep_OMP_SusC/RagA_CS"/>
</dbReference>
<keyword evidence="4 7" id="KW-0812">Transmembrane</keyword>
<dbReference type="Gene3D" id="2.40.170.20">
    <property type="entry name" value="TonB-dependent receptor, beta-barrel domain"/>
    <property type="match status" value="1"/>
</dbReference>
<protein>
    <submittedName>
        <fullName evidence="10">TonB-linked SusC/RagA family outer membrane protein</fullName>
    </submittedName>
</protein>
<evidence type="ECO:0000256" key="5">
    <source>
        <dbReference type="ARBA" id="ARBA00023136"/>
    </source>
</evidence>
<feature type="chain" id="PRO_5014158208" evidence="8">
    <location>
        <begin position="28"/>
        <end position="1050"/>
    </location>
</feature>
<dbReference type="InterPro" id="IPR008969">
    <property type="entry name" value="CarboxyPept-like_regulatory"/>
</dbReference>
<comment type="similarity">
    <text evidence="7">Belongs to the TonB-dependent receptor family.</text>
</comment>
<evidence type="ECO:0000256" key="7">
    <source>
        <dbReference type="PROSITE-ProRule" id="PRU01360"/>
    </source>
</evidence>
<dbReference type="Gene3D" id="2.60.40.1120">
    <property type="entry name" value="Carboxypeptidase-like, regulatory domain"/>
    <property type="match status" value="1"/>
</dbReference>
<keyword evidence="5 7" id="KW-0472">Membrane</keyword>
<keyword evidence="6 7" id="KW-0998">Cell outer membrane</keyword>
<dbReference type="InterPro" id="IPR036942">
    <property type="entry name" value="Beta-barrel_TonB_sf"/>
</dbReference>